<evidence type="ECO:0000313" key="1">
    <source>
        <dbReference type="EMBL" id="TMI91988.1"/>
    </source>
</evidence>
<gene>
    <name evidence="1" type="ORF">E6H00_03235</name>
</gene>
<dbReference type="EMBL" id="VBAK01000075">
    <property type="protein sequence ID" value="TMI91988.1"/>
    <property type="molecule type" value="Genomic_DNA"/>
</dbReference>
<proteinExistence type="predicted"/>
<accession>A0A537K873</accession>
<comment type="caution">
    <text evidence="1">The sequence shown here is derived from an EMBL/GenBank/DDBJ whole genome shotgun (WGS) entry which is preliminary data.</text>
</comment>
<organism evidence="1 2">
    <name type="scientific">Candidatus Segetimicrobium genomatis</name>
    <dbReference type="NCBI Taxonomy" id="2569760"/>
    <lineage>
        <taxon>Bacteria</taxon>
        <taxon>Bacillati</taxon>
        <taxon>Candidatus Sysuimicrobiota</taxon>
        <taxon>Candidatus Sysuimicrobiia</taxon>
        <taxon>Candidatus Sysuimicrobiales</taxon>
        <taxon>Candidatus Segetimicrobiaceae</taxon>
        <taxon>Candidatus Segetimicrobium</taxon>
    </lineage>
</organism>
<protein>
    <recommendedName>
        <fullName evidence="3">Phytanoyl-CoA dioxygenase family protein</fullName>
    </recommendedName>
</protein>
<dbReference type="InterPro" id="IPR045617">
    <property type="entry name" value="DUF6445"/>
</dbReference>
<evidence type="ECO:0008006" key="3">
    <source>
        <dbReference type="Google" id="ProtNLM"/>
    </source>
</evidence>
<dbReference type="Proteomes" id="UP000318509">
    <property type="component" value="Unassembled WGS sequence"/>
</dbReference>
<name>A0A537K873_9BACT</name>
<dbReference type="AlphaFoldDB" id="A0A537K873"/>
<dbReference type="Pfam" id="PF20043">
    <property type="entry name" value="DUF6445"/>
    <property type="match status" value="1"/>
</dbReference>
<evidence type="ECO:0000313" key="2">
    <source>
        <dbReference type="Proteomes" id="UP000318509"/>
    </source>
</evidence>
<reference evidence="1 2" key="1">
    <citation type="journal article" date="2019" name="Nat. Microbiol.">
        <title>Mediterranean grassland soil C-N compound turnover is dependent on rainfall and depth, and is mediated by genomically divergent microorganisms.</title>
        <authorList>
            <person name="Diamond S."/>
            <person name="Andeer P.F."/>
            <person name="Li Z."/>
            <person name="Crits-Christoph A."/>
            <person name="Burstein D."/>
            <person name="Anantharaman K."/>
            <person name="Lane K.R."/>
            <person name="Thomas B.C."/>
            <person name="Pan C."/>
            <person name="Northen T.R."/>
            <person name="Banfield J.F."/>
        </authorList>
    </citation>
    <scope>NUCLEOTIDE SEQUENCE [LARGE SCALE GENOMIC DNA]</scope>
    <source>
        <strain evidence="1">NP_3</strain>
    </source>
</reference>
<sequence length="272" mass="30275">MLVVWSTALVVPRSGGALAERRTKEHGPVAAEALQTPLFNPAATVQVAQFDDRHFCLVVDDALLNPDELVQFAAERRAEFNSVDFSHYPGIYRMAPAELSERLTDYFQLHARRRFDARRCVETICRYSLVTLPPQALHPIQWLCHRDDVGLDARLSMQASVLYLFHDPELGGTGFYVPTHSAAATGALFADARLASPSAFAARYGLSPGYMHESNAWFRRIGGIAAKWNRLIIYDGGMLHASDIAAPDRLSADPESGRLTLNGFFTCRRNLR</sequence>